<dbReference type="EMBL" id="BQXS01001229">
    <property type="protein sequence ID" value="GKT30307.1"/>
    <property type="molecule type" value="Genomic_DNA"/>
</dbReference>
<feature type="compositionally biased region" description="Low complexity" evidence="1">
    <location>
        <begin position="47"/>
        <end position="62"/>
    </location>
</feature>
<evidence type="ECO:0000313" key="3">
    <source>
        <dbReference type="Proteomes" id="UP001057375"/>
    </source>
</evidence>
<organism evidence="2 3">
    <name type="scientific">Aduncisulcus paluster</name>
    <dbReference type="NCBI Taxonomy" id="2918883"/>
    <lineage>
        <taxon>Eukaryota</taxon>
        <taxon>Metamonada</taxon>
        <taxon>Carpediemonas-like organisms</taxon>
        <taxon>Aduncisulcus</taxon>
    </lineage>
</organism>
<gene>
    <name evidence="2" type="ORF">ADUPG1_001471</name>
</gene>
<evidence type="ECO:0000256" key="1">
    <source>
        <dbReference type="SAM" id="MobiDB-lite"/>
    </source>
</evidence>
<name>A0ABQ5KCN0_9EUKA</name>
<proteinExistence type="predicted"/>
<feature type="non-terminal residue" evidence="2">
    <location>
        <position position="174"/>
    </location>
</feature>
<evidence type="ECO:0000313" key="2">
    <source>
        <dbReference type="EMBL" id="GKT30307.1"/>
    </source>
</evidence>
<comment type="caution">
    <text evidence="2">The sequence shown here is derived from an EMBL/GenBank/DDBJ whole genome shotgun (WGS) entry which is preliminary data.</text>
</comment>
<keyword evidence="3" id="KW-1185">Reference proteome</keyword>
<dbReference type="Proteomes" id="UP001057375">
    <property type="component" value="Unassembled WGS sequence"/>
</dbReference>
<protein>
    <submittedName>
        <fullName evidence="2">Uncharacterized protein</fullName>
    </submittedName>
</protein>
<reference evidence="2" key="1">
    <citation type="submission" date="2022-03" db="EMBL/GenBank/DDBJ databases">
        <title>Draft genome sequence of Aduncisulcus paluster, a free-living microaerophilic Fornicata.</title>
        <authorList>
            <person name="Yuyama I."/>
            <person name="Kume K."/>
            <person name="Tamura T."/>
            <person name="Inagaki Y."/>
            <person name="Hashimoto T."/>
        </authorList>
    </citation>
    <scope>NUCLEOTIDE SEQUENCE</scope>
    <source>
        <strain evidence="2">NY0171</strain>
    </source>
</reference>
<accession>A0ABQ5KCN0</accession>
<feature type="region of interest" description="Disordered" evidence="1">
    <location>
        <begin position="42"/>
        <end position="70"/>
    </location>
</feature>
<sequence>MLCEDSTHSRREFVNLLTYLGNINHSCKSFLSQHVNNNNASKCPSLSSSSRSSSSSSSSSSSRSHKQRWNVGDNEQDLKDIFDADCPCYQTPCDTHLSICESLKCFLNTIKVLNYQSTMTFTHMFSTSVRVLSDPSKSLSLHSSVTKCLVHTLISRSVCQTIKDTLSIRLLPLI</sequence>